<keyword evidence="1" id="KW-1015">Disulfide bond</keyword>
<evidence type="ECO:0000313" key="4">
    <source>
        <dbReference type="EMBL" id="CAJ0593042.1"/>
    </source>
</evidence>
<protein>
    <recommendedName>
        <fullName evidence="3">Saposin B-type domain-containing protein</fullName>
    </recommendedName>
</protein>
<keyword evidence="2" id="KW-0732">Signal</keyword>
<evidence type="ECO:0000313" key="5">
    <source>
        <dbReference type="Proteomes" id="UP001176961"/>
    </source>
</evidence>
<feature type="domain" description="Saposin B-type" evidence="3">
    <location>
        <begin position="18"/>
        <end position="94"/>
    </location>
</feature>
<proteinExistence type="predicted"/>
<feature type="chain" id="PRO_5041410051" description="Saposin B-type domain-containing protein" evidence="2">
    <location>
        <begin position="17"/>
        <end position="94"/>
    </location>
</feature>
<dbReference type="Pfam" id="PF03489">
    <property type="entry name" value="SapB_2"/>
    <property type="match status" value="1"/>
</dbReference>
<comment type="caution">
    <text evidence="4">The sequence shown here is derived from an EMBL/GenBank/DDBJ whole genome shotgun (WGS) entry which is preliminary data.</text>
</comment>
<gene>
    <name evidence="4" type="ORF">CYNAS_LOCUS5025</name>
</gene>
<dbReference type="Gene3D" id="1.10.225.10">
    <property type="entry name" value="Saposin-like"/>
    <property type="match status" value="1"/>
</dbReference>
<dbReference type="SUPFAM" id="SSF47862">
    <property type="entry name" value="Saposin"/>
    <property type="match status" value="1"/>
</dbReference>
<evidence type="ECO:0000256" key="2">
    <source>
        <dbReference type="SAM" id="SignalP"/>
    </source>
</evidence>
<dbReference type="InterPro" id="IPR008138">
    <property type="entry name" value="SapB_2"/>
</dbReference>
<name>A0AA36DU59_CYLNA</name>
<evidence type="ECO:0000259" key="3">
    <source>
        <dbReference type="PROSITE" id="PS50015"/>
    </source>
</evidence>
<organism evidence="4 5">
    <name type="scientific">Cylicocyclus nassatus</name>
    <name type="common">Nematode worm</name>
    <dbReference type="NCBI Taxonomy" id="53992"/>
    <lineage>
        <taxon>Eukaryota</taxon>
        <taxon>Metazoa</taxon>
        <taxon>Ecdysozoa</taxon>
        <taxon>Nematoda</taxon>
        <taxon>Chromadorea</taxon>
        <taxon>Rhabditida</taxon>
        <taxon>Rhabditina</taxon>
        <taxon>Rhabditomorpha</taxon>
        <taxon>Strongyloidea</taxon>
        <taxon>Strongylidae</taxon>
        <taxon>Cylicocyclus</taxon>
    </lineage>
</organism>
<accession>A0AA36DU59</accession>
<dbReference type="PROSITE" id="PS50015">
    <property type="entry name" value="SAP_B"/>
    <property type="match status" value="1"/>
</dbReference>
<sequence>MKLLLALLAVIVLAEGWDLPTCDTCKKWIDYMREHVITAETDLDEKVDEFCTTYTLPFLTSACKVLLKENMPFILEKMKEHLESQEVCAAIKLC</sequence>
<dbReference type="SMART" id="SM00741">
    <property type="entry name" value="SapB"/>
    <property type="match status" value="1"/>
</dbReference>
<dbReference type="InterPro" id="IPR011001">
    <property type="entry name" value="Saposin-like"/>
</dbReference>
<feature type="signal peptide" evidence="2">
    <location>
        <begin position="1"/>
        <end position="16"/>
    </location>
</feature>
<dbReference type="AlphaFoldDB" id="A0AA36DU59"/>
<dbReference type="EMBL" id="CATQJL010000112">
    <property type="protein sequence ID" value="CAJ0593042.1"/>
    <property type="molecule type" value="Genomic_DNA"/>
</dbReference>
<evidence type="ECO:0000256" key="1">
    <source>
        <dbReference type="ARBA" id="ARBA00023157"/>
    </source>
</evidence>
<dbReference type="Proteomes" id="UP001176961">
    <property type="component" value="Unassembled WGS sequence"/>
</dbReference>
<reference evidence="4" key="1">
    <citation type="submission" date="2023-07" db="EMBL/GenBank/DDBJ databases">
        <authorList>
            <consortium name="CYATHOMIX"/>
        </authorList>
    </citation>
    <scope>NUCLEOTIDE SEQUENCE</scope>
    <source>
        <strain evidence="4">N/A</strain>
    </source>
</reference>
<dbReference type="InterPro" id="IPR008139">
    <property type="entry name" value="SaposinB_dom"/>
</dbReference>
<keyword evidence="5" id="KW-1185">Reference proteome</keyword>